<keyword evidence="1" id="KW-0812">Transmembrane</keyword>
<comment type="caution">
    <text evidence="2">The sequence shown here is derived from an EMBL/GenBank/DDBJ whole genome shotgun (WGS) entry which is preliminary data.</text>
</comment>
<reference evidence="2" key="1">
    <citation type="submission" date="2019-11" db="EMBL/GenBank/DDBJ databases">
        <title>Acidithiobacillus ferrianus sp. nov.: a facultatively anaerobic and extremely acidophilic chemolithoautotroph.</title>
        <authorList>
            <person name="Norris P.R."/>
            <person name="Falagan C."/>
            <person name="Moya-Beltran A."/>
            <person name="Castro M."/>
            <person name="Quatrini R."/>
            <person name="Johnson D.B."/>
        </authorList>
    </citation>
    <scope>NUCLEOTIDE SEQUENCE [LARGE SCALE GENOMIC DNA]</scope>
    <source>
        <strain evidence="2">MG</strain>
    </source>
</reference>
<dbReference type="InterPro" id="IPR016024">
    <property type="entry name" value="ARM-type_fold"/>
</dbReference>
<name>A0A845UF68_9PROT</name>
<protein>
    <recommendedName>
        <fullName evidence="3">HEAT repeat domain-containing protein</fullName>
    </recommendedName>
</protein>
<feature type="transmembrane region" description="Helical" evidence="1">
    <location>
        <begin position="18"/>
        <end position="37"/>
    </location>
</feature>
<dbReference type="SUPFAM" id="SSF48371">
    <property type="entry name" value="ARM repeat"/>
    <property type="match status" value="1"/>
</dbReference>
<sequence length="372" mass="42070">MEPAIFNDGPLIKMVLEWTSIIMFVIFFAIFTTLFVLKQNVERKALSVEDAKNYYLNFLHDMGQKSSWDFMPINSVVRRYGFTAAIEDYYNNRPIRDARVTELISSSDIVAYYQKQAKSRSWAVRSFAYLQLSRLGLPGMKQFFYASADMEQIKKRSEKAFAICLYSAALLCDTPEDFKKILALLQKDQMISGGFQEGILVYAGKTLKSSLGDDKAFTIYQDALHDIPPSEPVMIALVAAAGKLGFRQVEQLLGYLYEMAGERQAILKVACLRSFGELKKGRMFVERSLTDADWRVRSTGARVAIAFVWDEFIKPLKKCLTDSNYYVRLNAARSLAGMDVEGSVLTQAMNDTDDLYSKEMSHYALSGLPGHA</sequence>
<keyword evidence="1" id="KW-0472">Membrane</keyword>
<dbReference type="RefSeq" id="WP_163098452.1">
    <property type="nucleotide sequence ID" value="NZ_CP127523.1"/>
</dbReference>
<dbReference type="Gene3D" id="1.25.10.10">
    <property type="entry name" value="Leucine-rich Repeat Variant"/>
    <property type="match status" value="1"/>
</dbReference>
<evidence type="ECO:0008006" key="3">
    <source>
        <dbReference type="Google" id="ProtNLM"/>
    </source>
</evidence>
<organism evidence="2">
    <name type="scientific">Acidithiobacillus ferrianus</name>
    <dbReference type="NCBI Taxonomy" id="2678518"/>
    <lineage>
        <taxon>Bacteria</taxon>
        <taxon>Pseudomonadati</taxon>
        <taxon>Pseudomonadota</taxon>
        <taxon>Acidithiobacillia</taxon>
        <taxon>Acidithiobacillales</taxon>
        <taxon>Acidithiobacillaceae</taxon>
        <taxon>Acidithiobacillus</taxon>
    </lineage>
</organism>
<dbReference type="EMBL" id="WNJL01000037">
    <property type="protein sequence ID" value="NDU43230.1"/>
    <property type="molecule type" value="Genomic_DNA"/>
</dbReference>
<accession>A0A845UF68</accession>
<proteinExistence type="predicted"/>
<evidence type="ECO:0000256" key="1">
    <source>
        <dbReference type="SAM" id="Phobius"/>
    </source>
</evidence>
<keyword evidence="1" id="KW-1133">Transmembrane helix</keyword>
<evidence type="ECO:0000313" key="2">
    <source>
        <dbReference type="EMBL" id="NDU43230.1"/>
    </source>
</evidence>
<dbReference type="AlphaFoldDB" id="A0A845UF68"/>
<dbReference type="InterPro" id="IPR011989">
    <property type="entry name" value="ARM-like"/>
</dbReference>
<gene>
    <name evidence="2" type="ORF">GL267_11485</name>
</gene>